<feature type="transmembrane region" description="Helical" evidence="10">
    <location>
        <begin position="65"/>
        <end position="82"/>
    </location>
</feature>
<dbReference type="Proteomes" id="UP000092462">
    <property type="component" value="Unassembled WGS sequence"/>
</dbReference>
<keyword evidence="4 10" id="KW-0812">Transmembrane</keyword>
<comment type="subcellular location">
    <subcellularLocation>
        <location evidence="1 10">Cell membrane</location>
        <topology evidence="1 10">Multi-pass membrane protein</topology>
    </subcellularLocation>
</comment>
<dbReference type="EnsemblMetazoa" id="PPAI013191-RA">
    <property type="protein sequence ID" value="PPAI013191-PA"/>
    <property type="gene ID" value="PPAI013191"/>
</dbReference>
<reference evidence="11" key="1">
    <citation type="submission" date="2022-08" db="UniProtKB">
        <authorList>
            <consortium name="EnsemblMetazoa"/>
        </authorList>
    </citation>
    <scope>IDENTIFICATION</scope>
    <source>
        <strain evidence="11">Israel</strain>
    </source>
</reference>
<evidence type="ECO:0000256" key="6">
    <source>
        <dbReference type="ARBA" id="ARBA00022989"/>
    </source>
</evidence>
<dbReference type="Pfam" id="PF02949">
    <property type="entry name" value="7tm_6"/>
    <property type="match status" value="1"/>
</dbReference>
<protein>
    <recommendedName>
        <fullName evidence="10">Odorant receptor</fullName>
    </recommendedName>
</protein>
<evidence type="ECO:0000256" key="9">
    <source>
        <dbReference type="ARBA" id="ARBA00023224"/>
    </source>
</evidence>
<dbReference type="VEuPathDB" id="VectorBase:PPAPM1_012091"/>
<dbReference type="InterPro" id="IPR004117">
    <property type="entry name" value="7tm6_olfct_rcpt"/>
</dbReference>
<dbReference type="EMBL" id="AJVK01032450">
    <property type="status" value="NOT_ANNOTATED_CDS"/>
    <property type="molecule type" value="Genomic_DNA"/>
</dbReference>
<organism evidence="11 12">
    <name type="scientific">Phlebotomus papatasi</name>
    <name type="common">Sandfly</name>
    <dbReference type="NCBI Taxonomy" id="29031"/>
    <lineage>
        <taxon>Eukaryota</taxon>
        <taxon>Metazoa</taxon>
        <taxon>Ecdysozoa</taxon>
        <taxon>Arthropoda</taxon>
        <taxon>Hexapoda</taxon>
        <taxon>Insecta</taxon>
        <taxon>Pterygota</taxon>
        <taxon>Neoptera</taxon>
        <taxon>Endopterygota</taxon>
        <taxon>Diptera</taxon>
        <taxon>Nematocera</taxon>
        <taxon>Psychodoidea</taxon>
        <taxon>Psychodidae</taxon>
        <taxon>Phlebotomus</taxon>
        <taxon>Phlebotomus</taxon>
    </lineage>
</organism>
<feature type="transmembrane region" description="Helical" evidence="10">
    <location>
        <begin position="131"/>
        <end position="153"/>
    </location>
</feature>
<dbReference type="GO" id="GO:0004984">
    <property type="term" value="F:olfactory receptor activity"/>
    <property type="evidence" value="ECO:0007669"/>
    <property type="project" value="InterPro"/>
</dbReference>
<evidence type="ECO:0000256" key="3">
    <source>
        <dbReference type="ARBA" id="ARBA00022606"/>
    </source>
</evidence>
<dbReference type="VEuPathDB" id="VectorBase:PPAI013191"/>
<evidence type="ECO:0000256" key="5">
    <source>
        <dbReference type="ARBA" id="ARBA00022725"/>
    </source>
</evidence>
<feature type="transmembrane region" description="Helical" evidence="10">
    <location>
        <begin position="250"/>
        <end position="274"/>
    </location>
</feature>
<accession>A0A3F2ZEF4</accession>
<keyword evidence="9 10" id="KW-0807">Transducer</keyword>
<evidence type="ECO:0000256" key="10">
    <source>
        <dbReference type="RuleBase" id="RU351113"/>
    </source>
</evidence>
<evidence type="ECO:0000313" key="12">
    <source>
        <dbReference type="Proteomes" id="UP000092462"/>
    </source>
</evidence>
<keyword evidence="2" id="KW-1003">Cell membrane</keyword>
<comment type="similarity">
    <text evidence="10">Belongs to the insect chemoreceptor superfamily. Heteromeric odorant receptor channel (TC 1.A.69) family.</text>
</comment>
<evidence type="ECO:0000313" key="11">
    <source>
        <dbReference type="EnsemblMetazoa" id="PPAI013191-PA"/>
    </source>
</evidence>
<dbReference type="PANTHER" id="PTHR21137:SF35">
    <property type="entry name" value="ODORANT RECEPTOR 19A-RELATED"/>
    <property type="match status" value="1"/>
</dbReference>
<evidence type="ECO:0000256" key="2">
    <source>
        <dbReference type="ARBA" id="ARBA00022475"/>
    </source>
</evidence>
<name>A0A3F2ZEF4_PHLPP</name>
<feature type="transmembrane region" description="Helical" evidence="10">
    <location>
        <begin position="41"/>
        <end position="59"/>
    </location>
</feature>
<dbReference type="PANTHER" id="PTHR21137">
    <property type="entry name" value="ODORANT RECEPTOR"/>
    <property type="match status" value="1"/>
</dbReference>
<keyword evidence="8 10" id="KW-0675">Receptor</keyword>
<keyword evidence="7 10" id="KW-0472">Membrane</keyword>
<keyword evidence="3 10" id="KW-0716">Sensory transduction</keyword>
<feature type="transmembrane region" description="Helical" evidence="10">
    <location>
        <begin position="196"/>
        <end position="215"/>
    </location>
</feature>
<evidence type="ECO:0000256" key="4">
    <source>
        <dbReference type="ARBA" id="ARBA00022692"/>
    </source>
</evidence>
<sequence>MVECIECHPEYLKLEKFVRILLKILNLSFIPGKYLRGYRKIAIPVFALYCLTSVAFTTIYFKRDLMKLICSAMIFMAYFQLLTKSLSALIHSNELETLLQFIQKIHEVHQIDLVTNSARRHLKRIIRIIKIVLRILFPVNFTAGAGIILYFVYIDSMLLAMPGVFPKLNGTLFYQHIHQVSLIQISTLMVLLPDTALLTIGFYFFAVLNIFSDIIQDLDKVDSSKKTEFLIYIHKIHCDILNKFKLFGQVFFFTFTIQIATSVVFVLSVFFLMYNEKSVAFIPLLLVVFGEFGTLCIFGEFIYSKTERFSTELYLTKWYECSLEEQKMFLMIMHISQKPFGIKAAGMYDINLVMFIDVVKAGVSFCALLYTLA</sequence>
<keyword evidence="12" id="KW-1185">Reference proteome</keyword>
<feature type="transmembrane region" description="Helical" evidence="10">
    <location>
        <begin position="352"/>
        <end position="372"/>
    </location>
</feature>
<dbReference type="GO" id="GO:0005886">
    <property type="term" value="C:plasma membrane"/>
    <property type="evidence" value="ECO:0007669"/>
    <property type="project" value="UniProtKB-SubCell"/>
</dbReference>
<keyword evidence="5 10" id="KW-0552">Olfaction</keyword>
<evidence type="ECO:0000256" key="7">
    <source>
        <dbReference type="ARBA" id="ARBA00023136"/>
    </source>
</evidence>
<evidence type="ECO:0000256" key="8">
    <source>
        <dbReference type="ARBA" id="ARBA00023170"/>
    </source>
</evidence>
<keyword evidence="6 10" id="KW-1133">Transmembrane helix</keyword>
<evidence type="ECO:0000256" key="1">
    <source>
        <dbReference type="ARBA" id="ARBA00004651"/>
    </source>
</evidence>
<proteinExistence type="inferred from homology"/>
<dbReference type="AlphaFoldDB" id="A0A3F2ZEF4"/>
<feature type="transmembrane region" description="Helical" evidence="10">
    <location>
        <begin position="280"/>
        <end position="303"/>
    </location>
</feature>
<dbReference type="GO" id="GO:0005549">
    <property type="term" value="F:odorant binding"/>
    <property type="evidence" value="ECO:0007669"/>
    <property type="project" value="InterPro"/>
</dbReference>
<dbReference type="GO" id="GO:0007165">
    <property type="term" value="P:signal transduction"/>
    <property type="evidence" value="ECO:0007669"/>
    <property type="project" value="UniProtKB-KW"/>
</dbReference>